<dbReference type="InterPro" id="IPR014941">
    <property type="entry name" value="FimB/Mfa2/Mfa3"/>
</dbReference>
<evidence type="ECO:0000256" key="5">
    <source>
        <dbReference type="ARBA" id="ARBA00023139"/>
    </source>
</evidence>
<organism evidence="8 9">
    <name type="scientific">Candidatus Rikenella faecigallinarum</name>
    <dbReference type="NCBI Taxonomy" id="2838745"/>
    <lineage>
        <taxon>Bacteria</taxon>
        <taxon>Pseudomonadati</taxon>
        <taxon>Bacteroidota</taxon>
        <taxon>Bacteroidia</taxon>
        <taxon>Bacteroidales</taxon>
        <taxon>Rikenellaceae</taxon>
        <taxon>Rikenella</taxon>
    </lineage>
</organism>
<evidence type="ECO:0000256" key="2">
    <source>
        <dbReference type="ARBA" id="ARBA00007248"/>
    </source>
</evidence>
<keyword evidence="7" id="KW-0449">Lipoprotein</keyword>
<dbReference type="PROSITE" id="PS51257">
    <property type="entry name" value="PROKAR_LIPOPROTEIN"/>
    <property type="match status" value="1"/>
</dbReference>
<reference evidence="8" key="1">
    <citation type="journal article" date="2021" name="PeerJ">
        <title>Extensive microbial diversity within the chicken gut microbiome revealed by metagenomics and culture.</title>
        <authorList>
            <person name="Gilroy R."/>
            <person name="Ravi A."/>
            <person name="Getino M."/>
            <person name="Pursley I."/>
            <person name="Horton D.L."/>
            <person name="Alikhan N.F."/>
            <person name="Baker D."/>
            <person name="Gharbi K."/>
            <person name="Hall N."/>
            <person name="Watson M."/>
            <person name="Adriaenssens E.M."/>
            <person name="Foster-Nyarko E."/>
            <person name="Jarju S."/>
            <person name="Secka A."/>
            <person name="Antonio M."/>
            <person name="Oren A."/>
            <person name="Chaudhuri R.R."/>
            <person name="La Ragione R."/>
            <person name="Hildebrand F."/>
            <person name="Pallen M.J."/>
        </authorList>
    </citation>
    <scope>NUCLEOTIDE SEQUENCE</scope>
    <source>
        <strain evidence="8">ChiBcec15-1070</strain>
    </source>
</reference>
<protein>
    <submittedName>
        <fullName evidence="8">FimB/Mfa2 family fimbrial subunit</fullName>
    </submittedName>
</protein>
<gene>
    <name evidence="8" type="ORF">H9888_06405</name>
</gene>
<comment type="similarity">
    <text evidence="2">Belongs to the bacteroidetes fimbrillin superfamily. FimB/Mfa2 family.</text>
</comment>
<proteinExistence type="inferred from homology"/>
<evidence type="ECO:0000256" key="3">
    <source>
        <dbReference type="ARBA" id="ARBA00022729"/>
    </source>
</evidence>
<dbReference type="Pfam" id="PF08842">
    <property type="entry name" value="Mfa2"/>
    <property type="match status" value="1"/>
</dbReference>
<keyword evidence="5" id="KW-0564">Palmitate</keyword>
<keyword evidence="3" id="KW-0732">Signal</keyword>
<dbReference type="Proteomes" id="UP000823926">
    <property type="component" value="Unassembled WGS sequence"/>
</dbReference>
<dbReference type="AlphaFoldDB" id="A0A9D1QF77"/>
<accession>A0A9D1QF77</accession>
<dbReference type="EMBL" id="DXHL01000030">
    <property type="protein sequence ID" value="HIW11115.1"/>
    <property type="molecule type" value="Genomic_DNA"/>
</dbReference>
<evidence type="ECO:0000256" key="7">
    <source>
        <dbReference type="ARBA" id="ARBA00023288"/>
    </source>
</evidence>
<sequence>MNKLTFPLLLSLAGVALLSGCKKESNGSTPEPGTLVTPRIAALEETLSFSGALEIYPCKAGTTLYYGNYYNSQLSFVDAMYTIANGDVSTALRPMTLPIGEYNMIYWGVSQAQQGVSYAAGAVRDPSISLNQDLSTQSYTLRKYSGSDTTYYPVYDFVFATQPVDIGSQDIAVTLHRVVAGLSVVLQKDDNTQLDSEIASINAMVGGVSNGLNFATGEATGQPWRTVRFPLSLSDDNMTASNPVVLLFPTTENPPLKVVLTLKDGTTRTYRSTLANTLSANTKLTVTINIGTIFDSETEAGGFEVNQWDEKTETITPTAE</sequence>
<name>A0A9D1QF77_9BACT</name>
<keyword evidence="4" id="KW-0472">Membrane</keyword>
<reference evidence="8" key="2">
    <citation type="submission" date="2021-04" db="EMBL/GenBank/DDBJ databases">
        <authorList>
            <person name="Gilroy R."/>
        </authorList>
    </citation>
    <scope>NUCLEOTIDE SEQUENCE</scope>
    <source>
        <strain evidence="8">ChiBcec15-1070</strain>
    </source>
</reference>
<evidence type="ECO:0000256" key="4">
    <source>
        <dbReference type="ARBA" id="ARBA00023136"/>
    </source>
</evidence>
<keyword evidence="6" id="KW-0998">Cell outer membrane</keyword>
<comment type="caution">
    <text evidence="8">The sequence shown here is derived from an EMBL/GenBank/DDBJ whole genome shotgun (WGS) entry which is preliminary data.</text>
</comment>
<evidence type="ECO:0000256" key="6">
    <source>
        <dbReference type="ARBA" id="ARBA00023237"/>
    </source>
</evidence>
<evidence type="ECO:0000313" key="9">
    <source>
        <dbReference type="Proteomes" id="UP000823926"/>
    </source>
</evidence>
<evidence type="ECO:0000256" key="1">
    <source>
        <dbReference type="ARBA" id="ARBA00004442"/>
    </source>
</evidence>
<evidence type="ECO:0000313" key="8">
    <source>
        <dbReference type="EMBL" id="HIW11115.1"/>
    </source>
</evidence>
<dbReference type="GO" id="GO:0009279">
    <property type="term" value="C:cell outer membrane"/>
    <property type="evidence" value="ECO:0007669"/>
    <property type="project" value="UniProtKB-SubCell"/>
</dbReference>
<comment type="subcellular location">
    <subcellularLocation>
        <location evidence="1">Cell outer membrane</location>
    </subcellularLocation>
</comment>